<gene>
    <name evidence="2" type="ORF">LV82_00565</name>
</gene>
<evidence type="ECO:0000313" key="3">
    <source>
        <dbReference type="Proteomes" id="UP000239736"/>
    </source>
</evidence>
<dbReference type="SUPFAM" id="SSF53271">
    <property type="entry name" value="PRTase-like"/>
    <property type="match status" value="1"/>
</dbReference>
<sequence length="162" mass="17788">MVYDGAVRDMVLALKHADRLDLVRPMAGWMARAAQPLVVPGMIVAPVPLHWTRLIRRRYNQSALLARAVARGLGLDQCPDLLRRVRRTASQDHRGREERFANLRGAIDINVRRRDLVAGRPVLLIDDVMTTGATLGVATHACLKGGASAVFVLVLARVAKDA</sequence>
<dbReference type="InterPro" id="IPR000836">
    <property type="entry name" value="PRTase_dom"/>
</dbReference>
<comment type="caution">
    <text evidence="2">The sequence shown here is derived from an EMBL/GenBank/DDBJ whole genome shotgun (WGS) entry which is preliminary data.</text>
</comment>
<evidence type="ECO:0000256" key="1">
    <source>
        <dbReference type="ARBA" id="ARBA00008007"/>
    </source>
</evidence>
<organism evidence="2 3">
    <name type="scientific">Albidovulum inexpectatum</name>
    <dbReference type="NCBI Taxonomy" id="196587"/>
    <lineage>
        <taxon>Bacteria</taxon>
        <taxon>Pseudomonadati</taxon>
        <taxon>Pseudomonadota</taxon>
        <taxon>Alphaproteobacteria</taxon>
        <taxon>Rhodobacterales</taxon>
        <taxon>Paracoccaceae</taxon>
        <taxon>Albidovulum</taxon>
    </lineage>
</organism>
<protein>
    <submittedName>
        <fullName evidence="2">ComF family protein</fullName>
    </submittedName>
</protein>
<comment type="similarity">
    <text evidence="1">Belongs to the ComF/GntX family.</text>
</comment>
<proteinExistence type="inferred from homology"/>
<dbReference type="AlphaFoldDB" id="A0A2S5JM86"/>
<dbReference type="InterPro" id="IPR029057">
    <property type="entry name" value="PRTase-like"/>
</dbReference>
<dbReference type="EMBL" id="PRDS01000001">
    <property type="protein sequence ID" value="PPB82626.1"/>
    <property type="molecule type" value="Genomic_DNA"/>
</dbReference>
<dbReference type="PANTHER" id="PTHR47505">
    <property type="entry name" value="DNA UTILIZATION PROTEIN YHGH"/>
    <property type="match status" value="1"/>
</dbReference>
<accession>A0A2S5JM86</accession>
<reference evidence="2 3" key="1">
    <citation type="submission" date="2018-01" db="EMBL/GenBank/DDBJ databases">
        <title>Genomic Encyclopedia of Archaeal and Bacterial Type Strains, Phase II (KMG-II): from individual species to whole genera.</title>
        <authorList>
            <person name="Goeker M."/>
        </authorList>
    </citation>
    <scope>NUCLEOTIDE SEQUENCE [LARGE SCALE GENOMIC DNA]</scope>
    <source>
        <strain evidence="2 3">DSM 12048</strain>
    </source>
</reference>
<dbReference type="Gene3D" id="3.40.50.2020">
    <property type="match status" value="1"/>
</dbReference>
<evidence type="ECO:0000313" key="2">
    <source>
        <dbReference type="EMBL" id="PPB82626.1"/>
    </source>
</evidence>
<dbReference type="InterPro" id="IPR051910">
    <property type="entry name" value="ComF/GntX_DNA_util-trans"/>
</dbReference>
<name>A0A2S5JM86_9RHOB</name>
<keyword evidence="3" id="KW-1185">Reference proteome</keyword>
<dbReference type="Proteomes" id="UP000239736">
    <property type="component" value="Unassembled WGS sequence"/>
</dbReference>
<dbReference type="PANTHER" id="PTHR47505:SF1">
    <property type="entry name" value="DNA UTILIZATION PROTEIN YHGH"/>
    <property type="match status" value="1"/>
</dbReference>
<dbReference type="CDD" id="cd06223">
    <property type="entry name" value="PRTases_typeI"/>
    <property type="match status" value="1"/>
</dbReference>